<dbReference type="KEGG" id="cate:C2869_12810"/>
<dbReference type="InterPro" id="IPR014001">
    <property type="entry name" value="Helicase_ATP-bd"/>
</dbReference>
<feature type="domain" description="Helicase ATP-binding" evidence="12">
    <location>
        <begin position="114"/>
        <end position="290"/>
    </location>
</feature>
<dbReference type="GO" id="GO:0043952">
    <property type="term" value="P:protein transport by the Sec complex"/>
    <property type="evidence" value="ECO:0007669"/>
    <property type="project" value="TreeGrafter"/>
</dbReference>
<evidence type="ECO:0000256" key="4">
    <source>
        <dbReference type="ARBA" id="ARBA00022519"/>
    </source>
</evidence>
<evidence type="ECO:0000259" key="12">
    <source>
        <dbReference type="PROSITE" id="PS51192"/>
    </source>
</evidence>
<sequence length="660" mass="74328">MGFVFPRRHAQGRVYRSENKSVEPSWLDSLYLKIKYKRNYQAENSAFHQFANEVLQQDERLSKLTNDALQQRIVDIKKRVAHGLSMPVVIDVFALIRESARRTLGMAHYPAQLQGGFAILTGHVAEMATGEGKTLVATLPAITAALAGIKVHVISVNDYLTERDASEMMSLYHSFGLTVGIVIAGQNKAKRQLAYQTDIVYCTNTELTFDYLKDRILLAQQTHAIKRAAAVLNLQDVSQQLLLDGLHFAIVDEADSVLVDEARTPLIISGKSEVNQAELAAWQLALQVAKTMQISEHFVVHTAAKQVELTAAGSMFLNEYVDQFQGIWAGRLRREALVQQALVALHLFTCNKDYIVIKGKVQIVDEHTGRVMPDRSWSQGIQQLIELKEQCEVTPPNVTLAKINYPAFFTRFHYWGGMSGTVKEVASEFGNTYQKTVVGIPKNKPDLRQYHGQHLFCDLTSKYLAIAALSKRLSQAGQPVLIGTSSVENSEKIADYLSSQGVEYQLLNAKQDAQEAYIISQAGQAGKVTIATSMAGRGTDIKLNNLSRQAGGLFVIVTELQEASRIDRQLIGRCARQGDPGAYSYFISLEDDLLTQYMPSWKRWLLTKWLKLEKWQTSRFLFWLIRQTQVEIEQQHFNTRRKLQKNSRQQQELLTFAGEE</sequence>
<feature type="domain" description="Helicase C-terminal" evidence="13">
    <location>
        <begin position="468"/>
        <end position="620"/>
    </location>
</feature>
<dbReference type="Proteomes" id="UP000244441">
    <property type="component" value="Chromosome"/>
</dbReference>
<keyword evidence="10 11" id="KW-0472">Membrane</keyword>
<dbReference type="GO" id="GO:0008564">
    <property type="term" value="F:protein-exporting ATPase activity"/>
    <property type="evidence" value="ECO:0007669"/>
    <property type="project" value="UniProtKB-EC"/>
</dbReference>
<feature type="binding site" evidence="11">
    <location>
        <position position="540"/>
    </location>
    <ligand>
        <name>ATP</name>
        <dbReference type="ChEBI" id="CHEBI:30616"/>
    </ligand>
</feature>
<dbReference type="InterPro" id="IPR044722">
    <property type="entry name" value="SecA_SF2_C"/>
</dbReference>
<feature type="binding site" evidence="11">
    <location>
        <begin position="130"/>
        <end position="134"/>
    </location>
    <ligand>
        <name>ATP</name>
        <dbReference type="ChEBI" id="CHEBI:30616"/>
    </ligand>
</feature>
<dbReference type="GO" id="GO:0031522">
    <property type="term" value="C:cell envelope Sec protein transport complex"/>
    <property type="evidence" value="ECO:0007669"/>
    <property type="project" value="TreeGrafter"/>
</dbReference>
<dbReference type="Pfam" id="PF01043">
    <property type="entry name" value="SecA_PP_bind"/>
    <property type="match status" value="1"/>
</dbReference>
<dbReference type="EC" id="7.4.2.8" evidence="11"/>
<evidence type="ECO:0000259" key="13">
    <source>
        <dbReference type="PROSITE" id="PS51194"/>
    </source>
</evidence>
<evidence type="ECO:0000256" key="7">
    <source>
        <dbReference type="ARBA" id="ARBA00022927"/>
    </source>
</evidence>
<organism evidence="15 16">
    <name type="scientific">Saccharobesus litoralis</name>
    <dbReference type="NCBI Taxonomy" id="2172099"/>
    <lineage>
        <taxon>Bacteria</taxon>
        <taxon>Pseudomonadati</taxon>
        <taxon>Pseudomonadota</taxon>
        <taxon>Gammaproteobacteria</taxon>
        <taxon>Alteromonadales</taxon>
        <taxon>Alteromonadaceae</taxon>
        <taxon>Saccharobesus</taxon>
    </lineage>
</organism>
<dbReference type="InterPro" id="IPR011115">
    <property type="entry name" value="SecA_DEAD"/>
</dbReference>
<accession>A0A2S0VSR9</accession>
<dbReference type="GO" id="GO:0005886">
    <property type="term" value="C:plasma membrane"/>
    <property type="evidence" value="ECO:0007669"/>
    <property type="project" value="UniProtKB-SubCell"/>
</dbReference>
<protein>
    <recommendedName>
        <fullName evidence="11">Protein translocase subunit SecA</fullName>
        <ecNumber evidence="11">7.4.2.8</ecNumber>
    </recommendedName>
</protein>
<reference evidence="15 16" key="1">
    <citation type="submission" date="2018-01" db="EMBL/GenBank/DDBJ databases">
        <title>Genome sequence of a Cantenovulum-like bacteria.</title>
        <authorList>
            <person name="Tan W.R."/>
            <person name="Lau N.-S."/>
            <person name="Go F."/>
            <person name="Amirul A.-A.A."/>
        </authorList>
    </citation>
    <scope>NUCLEOTIDE SEQUENCE [LARGE SCALE GENOMIC DNA]</scope>
    <source>
        <strain evidence="15 16">CCB-QB4</strain>
    </source>
</reference>
<dbReference type="CDD" id="cd17928">
    <property type="entry name" value="DEXDc_SecA"/>
    <property type="match status" value="1"/>
</dbReference>
<dbReference type="SUPFAM" id="SSF81767">
    <property type="entry name" value="Pre-protein crosslinking domain of SecA"/>
    <property type="match status" value="1"/>
</dbReference>
<keyword evidence="2 11" id="KW-1003">Cell membrane</keyword>
<keyword evidence="7 11" id="KW-0653">Protein transport</keyword>
<comment type="catalytic activity">
    <reaction evidence="11">
        <text>ATP + H2O + cellular proteinSide 1 = ADP + phosphate + cellular proteinSide 2.</text>
        <dbReference type="EC" id="7.4.2.8"/>
    </reaction>
</comment>
<dbReference type="InterPro" id="IPR000185">
    <property type="entry name" value="SecA"/>
</dbReference>
<evidence type="ECO:0000256" key="11">
    <source>
        <dbReference type="HAMAP-Rule" id="MF_01382"/>
    </source>
</evidence>
<dbReference type="EMBL" id="CP026604">
    <property type="protein sequence ID" value="AWB67266.1"/>
    <property type="molecule type" value="Genomic_DNA"/>
</dbReference>
<dbReference type="PROSITE" id="PS51196">
    <property type="entry name" value="SECA_MOTOR_DEAD"/>
    <property type="match status" value="1"/>
</dbReference>
<dbReference type="GO" id="GO:0065002">
    <property type="term" value="P:intracellular protein transmembrane transport"/>
    <property type="evidence" value="ECO:0007669"/>
    <property type="project" value="UniProtKB-UniRule"/>
</dbReference>
<keyword evidence="3 11" id="KW-0963">Cytoplasm</keyword>
<dbReference type="InterPro" id="IPR027417">
    <property type="entry name" value="P-loop_NTPase"/>
</dbReference>
<dbReference type="InterPro" id="IPR011130">
    <property type="entry name" value="SecA_preprotein_X-link_dom"/>
</dbReference>
<keyword evidence="8 11" id="KW-1278">Translocase</keyword>
<keyword evidence="1 11" id="KW-0813">Transport</keyword>
<dbReference type="SUPFAM" id="SSF52540">
    <property type="entry name" value="P-loop containing nucleoside triphosphate hydrolases"/>
    <property type="match status" value="2"/>
</dbReference>
<dbReference type="Gene3D" id="3.40.50.300">
    <property type="entry name" value="P-loop containing nucleotide triphosphate hydrolases"/>
    <property type="match status" value="2"/>
</dbReference>
<keyword evidence="4" id="KW-0997">Cell inner membrane</keyword>
<dbReference type="PROSITE" id="PS51192">
    <property type="entry name" value="HELICASE_ATP_BIND_1"/>
    <property type="match status" value="1"/>
</dbReference>
<feature type="binding site" evidence="11">
    <location>
        <position position="112"/>
    </location>
    <ligand>
        <name>ATP</name>
        <dbReference type="ChEBI" id="CHEBI:30616"/>
    </ligand>
</feature>
<comment type="subunit">
    <text evidence="11">Monomer and homodimer. Part of the essential Sec protein translocation apparatus which comprises SecA, SecYEG and auxiliary proteins SecDF-YajC and YidC.</text>
</comment>
<keyword evidence="16" id="KW-1185">Reference proteome</keyword>
<evidence type="ECO:0000313" key="16">
    <source>
        <dbReference type="Proteomes" id="UP000244441"/>
    </source>
</evidence>
<evidence type="ECO:0000256" key="6">
    <source>
        <dbReference type="ARBA" id="ARBA00022840"/>
    </source>
</evidence>
<evidence type="ECO:0000256" key="10">
    <source>
        <dbReference type="ARBA" id="ARBA00023136"/>
    </source>
</evidence>
<dbReference type="GO" id="GO:0005829">
    <property type="term" value="C:cytosol"/>
    <property type="evidence" value="ECO:0007669"/>
    <property type="project" value="TreeGrafter"/>
</dbReference>
<evidence type="ECO:0000259" key="14">
    <source>
        <dbReference type="PROSITE" id="PS51196"/>
    </source>
</evidence>
<dbReference type="Pfam" id="PF21090">
    <property type="entry name" value="P-loop_SecA"/>
    <property type="match status" value="2"/>
</dbReference>
<keyword evidence="5 11" id="KW-0547">Nucleotide-binding</keyword>
<dbReference type="InterPro" id="IPR014018">
    <property type="entry name" value="SecA_motor_DEAD"/>
</dbReference>
<dbReference type="SMART" id="SM00958">
    <property type="entry name" value="SecA_PP_bind"/>
    <property type="match status" value="1"/>
</dbReference>
<name>A0A2S0VSR9_9ALTE</name>
<evidence type="ECO:0000256" key="5">
    <source>
        <dbReference type="ARBA" id="ARBA00022741"/>
    </source>
</evidence>
<dbReference type="GO" id="GO:0006605">
    <property type="term" value="P:protein targeting"/>
    <property type="evidence" value="ECO:0007669"/>
    <property type="project" value="UniProtKB-UniRule"/>
</dbReference>
<evidence type="ECO:0000256" key="3">
    <source>
        <dbReference type="ARBA" id="ARBA00022490"/>
    </source>
</evidence>
<dbReference type="PROSITE" id="PS51194">
    <property type="entry name" value="HELICASE_CTER"/>
    <property type="match status" value="1"/>
</dbReference>
<evidence type="ECO:0000256" key="1">
    <source>
        <dbReference type="ARBA" id="ARBA00022448"/>
    </source>
</evidence>
<dbReference type="CDD" id="cd18803">
    <property type="entry name" value="SF2_C_secA"/>
    <property type="match status" value="1"/>
</dbReference>
<proteinExistence type="inferred from homology"/>
<dbReference type="RefSeq" id="WP_108603313.1">
    <property type="nucleotide sequence ID" value="NZ_CP026604.1"/>
</dbReference>
<dbReference type="InterPro" id="IPR036670">
    <property type="entry name" value="SecA_X-link_sf"/>
</dbReference>
<gene>
    <name evidence="11" type="primary">secA</name>
    <name evidence="15" type="ORF">C2869_12810</name>
</gene>
<dbReference type="PANTHER" id="PTHR30612:SF0">
    <property type="entry name" value="CHLOROPLAST PROTEIN-TRANSPORTING ATPASE"/>
    <property type="match status" value="1"/>
</dbReference>
<evidence type="ECO:0000256" key="2">
    <source>
        <dbReference type="ARBA" id="ARBA00022475"/>
    </source>
</evidence>
<comment type="subcellular location">
    <subcellularLocation>
        <location evidence="11">Cell membrane</location>
        <topology evidence="11">Peripheral membrane protein</topology>
        <orientation evidence="11">Cytoplasmic side</orientation>
    </subcellularLocation>
    <subcellularLocation>
        <location evidence="11">Cytoplasm</location>
    </subcellularLocation>
    <text evidence="11">Distribution is 50-50.</text>
</comment>
<keyword evidence="9 11" id="KW-0811">Translocation</keyword>
<dbReference type="GO" id="GO:0017038">
    <property type="term" value="P:protein import"/>
    <property type="evidence" value="ECO:0007669"/>
    <property type="project" value="InterPro"/>
</dbReference>
<keyword evidence="6 11" id="KW-0067">ATP-binding</keyword>
<dbReference type="SMART" id="SM00957">
    <property type="entry name" value="SecA_DEAD"/>
    <property type="match status" value="1"/>
</dbReference>
<feature type="domain" description="SecA family profile" evidence="14">
    <location>
        <begin position="29"/>
        <end position="618"/>
    </location>
</feature>
<dbReference type="PANTHER" id="PTHR30612">
    <property type="entry name" value="SECA INNER MEMBRANE COMPONENT OF SEC PROTEIN SECRETION SYSTEM"/>
    <property type="match status" value="1"/>
</dbReference>
<evidence type="ECO:0000313" key="15">
    <source>
        <dbReference type="EMBL" id="AWB67266.1"/>
    </source>
</evidence>
<dbReference type="Pfam" id="PF07517">
    <property type="entry name" value="SecA_DEAD"/>
    <property type="match status" value="1"/>
</dbReference>
<evidence type="ECO:0000256" key="9">
    <source>
        <dbReference type="ARBA" id="ARBA00023010"/>
    </source>
</evidence>
<dbReference type="Gene3D" id="3.90.1440.10">
    <property type="entry name" value="SecA, preprotein cross-linking domain"/>
    <property type="match status" value="1"/>
</dbReference>
<comment type="similarity">
    <text evidence="11">Belongs to the SecA family.</text>
</comment>
<comment type="function">
    <text evidence="11">Part of the Sec protein translocase complex. Interacts with the SecYEG preprotein conducting channel. Has a central role in coupling the hydrolysis of ATP to the transfer of proteins into and across the cell membrane, serving both as a receptor for the preprotein-SecB complex and as an ATP-driven molecular motor driving the stepwise translocation of polypeptide chains across the membrane.</text>
</comment>
<evidence type="ECO:0000256" key="8">
    <source>
        <dbReference type="ARBA" id="ARBA00022967"/>
    </source>
</evidence>
<dbReference type="PRINTS" id="PR00906">
    <property type="entry name" value="SECA"/>
</dbReference>
<dbReference type="HAMAP" id="MF_01382">
    <property type="entry name" value="SecA"/>
    <property type="match status" value="1"/>
</dbReference>
<dbReference type="OrthoDB" id="9805579at2"/>
<dbReference type="AlphaFoldDB" id="A0A2S0VSR9"/>
<dbReference type="InterPro" id="IPR001650">
    <property type="entry name" value="Helicase_C-like"/>
</dbReference>
<dbReference type="FunFam" id="3.40.50.300:FF:000429">
    <property type="entry name" value="Preprotein translocase subunit SecA"/>
    <property type="match status" value="1"/>
</dbReference>
<dbReference type="GO" id="GO:0005524">
    <property type="term" value="F:ATP binding"/>
    <property type="evidence" value="ECO:0007669"/>
    <property type="project" value="UniProtKB-UniRule"/>
</dbReference>